<feature type="region of interest" description="Disordered" evidence="1">
    <location>
        <begin position="38"/>
        <end position="65"/>
    </location>
</feature>
<accession>A0ABT7E3T1</accession>
<protein>
    <submittedName>
        <fullName evidence="2">Uncharacterized protein</fullName>
    </submittedName>
</protein>
<dbReference type="Proteomes" id="UP001172778">
    <property type="component" value="Unassembled WGS sequence"/>
</dbReference>
<sequence>MIRLAVAGKARFQDYPDKNQASHPHDALQYVCLGLTEPVAPPAPPTKPSWRETLQPQRQRSGMRA</sequence>
<reference evidence="2" key="1">
    <citation type="submission" date="2023-03" db="EMBL/GenBank/DDBJ databases">
        <title>Chitinimonas shenzhenensis gen. nov., sp. nov., a novel member of family Burkholderiaceae isolated from activated sludge collected in Shen Zhen, China.</title>
        <authorList>
            <person name="Wang X."/>
        </authorList>
    </citation>
    <scope>NUCLEOTIDE SEQUENCE</scope>
    <source>
        <strain evidence="2">DQS-5</strain>
    </source>
</reference>
<evidence type="ECO:0000256" key="1">
    <source>
        <dbReference type="SAM" id="MobiDB-lite"/>
    </source>
</evidence>
<feature type="compositionally biased region" description="Polar residues" evidence="1">
    <location>
        <begin position="52"/>
        <end position="65"/>
    </location>
</feature>
<evidence type="ECO:0000313" key="3">
    <source>
        <dbReference type="Proteomes" id="UP001172778"/>
    </source>
</evidence>
<name>A0ABT7E3T1_9NEIS</name>
<keyword evidence="3" id="KW-1185">Reference proteome</keyword>
<organism evidence="2 3">
    <name type="scientific">Parachitinimonas caeni</name>
    <dbReference type="NCBI Taxonomy" id="3031301"/>
    <lineage>
        <taxon>Bacteria</taxon>
        <taxon>Pseudomonadati</taxon>
        <taxon>Pseudomonadota</taxon>
        <taxon>Betaproteobacteria</taxon>
        <taxon>Neisseriales</taxon>
        <taxon>Chitinibacteraceae</taxon>
        <taxon>Parachitinimonas</taxon>
    </lineage>
</organism>
<comment type="caution">
    <text evidence="2">The sequence shown here is derived from an EMBL/GenBank/DDBJ whole genome shotgun (WGS) entry which is preliminary data.</text>
</comment>
<dbReference type="RefSeq" id="WP_284103302.1">
    <property type="nucleotide sequence ID" value="NZ_JARRAF010000079.1"/>
</dbReference>
<gene>
    <name evidence="2" type="ORF">PZA18_23325</name>
</gene>
<evidence type="ECO:0000313" key="2">
    <source>
        <dbReference type="EMBL" id="MDK2126979.1"/>
    </source>
</evidence>
<proteinExistence type="predicted"/>
<dbReference type="EMBL" id="JARRAF010000079">
    <property type="protein sequence ID" value="MDK2126979.1"/>
    <property type="molecule type" value="Genomic_DNA"/>
</dbReference>